<feature type="region of interest" description="Disordered" evidence="1">
    <location>
        <begin position="69"/>
        <end position="109"/>
    </location>
</feature>
<proteinExistence type="predicted"/>
<keyword evidence="2" id="KW-0812">Transmembrane</keyword>
<keyword evidence="2" id="KW-0472">Membrane</keyword>
<evidence type="ECO:0000256" key="1">
    <source>
        <dbReference type="SAM" id="MobiDB-lite"/>
    </source>
</evidence>
<feature type="compositionally biased region" description="Basic and acidic residues" evidence="1">
    <location>
        <begin position="95"/>
        <end position="109"/>
    </location>
</feature>
<dbReference type="RefSeq" id="WP_162671117.1">
    <property type="nucleotide sequence ID" value="NZ_LR593886.1"/>
</dbReference>
<keyword evidence="2" id="KW-1133">Transmembrane helix</keyword>
<dbReference type="AlphaFoldDB" id="A0A6P2D7V7"/>
<dbReference type="EMBL" id="LR593886">
    <property type="protein sequence ID" value="VTR97239.1"/>
    <property type="molecule type" value="Genomic_DNA"/>
</dbReference>
<gene>
    <name evidence="3" type="ORF">SOIL9_08200</name>
</gene>
<sequence>MTVRHMRLTFGLFMTCTGTGLLAFRVLAPETAAELNDLTRLTFGALLAIVLGGVNLAKWYAGALAHQQATTPVRRPFQSGATTNQDEGPNPAFDFTKDGAERTDVAENS</sequence>
<evidence type="ECO:0000313" key="4">
    <source>
        <dbReference type="Proteomes" id="UP000464178"/>
    </source>
</evidence>
<dbReference type="Proteomes" id="UP000464178">
    <property type="component" value="Chromosome"/>
</dbReference>
<evidence type="ECO:0000256" key="2">
    <source>
        <dbReference type="SAM" id="Phobius"/>
    </source>
</evidence>
<reference evidence="3 4" key="1">
    <citation type="submission" date="2019-05" db="EMBL/GenBank/DDBJ databases">
        <authorList>
            <consortium name="Science for Life Laboratories"/>
        </authorList>
    </citation>
    <scope>NUCLEOTIDE SEQUENCE [LARGE SCALE GENOMIC DNA]</scope>
    <source>
        <strain evidence="3">Soil9</strain>
    </source>
</reference>
<evidence type="ECO:0000313" key="3">
    <source>
        <dbReference type="EMBL" id="VTR97239.1"/>
    </source>
</evidence>
<protein>
    <submittedName>
        <fullName evidence="3">Uncharacterized protein</fullName>
    </submittedName>
</protein>
<dbReference type="KEGG" id="gms:SOIL9_08200"/>
<keyword evidence="4" id="KW-1185">Reference proteome</keyword>
<name>A0A6P2D7V7_9BACT</name>
<feature type="transmembrane region" description="Helical" evidence="2">
    <location>
        <begin position="39"/>
        <end position="57"/>
    </location>
</feature>
<accession>A0A6P2D7V7</accession>
<organism evidence="3 4">
    <name type="scientific">Gemmata massiliana</name>
    <dbReference type="NCBI Taxonomy" id="1210884"/>
    <lineage>
        <taxon>Bacteria</taxon>
        <taxon>Pseudomonadati</taxon>
        <taxon>Planctomycetota</taxon>
        <taxon>Planctomycetia</taxon>
        <taxon>Gemmatales</taxon>
        <taxon>Gemmataceae</taxon>
        <taxon>Gemmata</taxon>
    </lineage>
</organism>